<dbReference type="AlphaFoldDB" id="A0A0X1KQ89"/>
<evidence type="ECO:0000256" key="17">
    <source>
        <dbReference type="ARBA" id="ARBA00049161"/>
    </source>
</evidence>
<dbReference type="SUPFAM" id="SSF53623">
    <property type="entry name" value="MurD-like peptide ligases, catalytic domain"/>
    <property type="match status" value="1"/>
</dbReference>
<comment type="pathway">
    <text evidence="3">Cofactor biosynthesis; tetrahydrofolylpolyglutamate biosynthesis.</text>
</comment>
<dbReference type="PIRSF" id="PIRSF001563">
    <property type="entry name" value="Folylpolyglu_synth"/>
    <property type="match status" value="1"/>
</dbReference>
<evidence type="ECO:0000256" key="1">
    <source>
        <dbReference type="ARBA" id="ARBA00001946"/>
    </source>
</evidence>
<evidence type="ECO:0000256" key="3">
    <source>
        <dbReference type="ARBA" id="ARBA00005150"/>
    </source>
</evidence>
<dbReference type="PaxDb" id="1123384-AJ81_03450"/>
<dbReference type="InterPro" id="IPR013221">
    <property type="entry name" value="Mur_ligase_cen"/>
</dbReference>
<dbReference type="InterPro" id="IPR018109">
    <property type="entry name" value="Folylpolyglutamate_synth_CS"/>
</dbReference>
<dbReference type="Gene3D" id="3.40.1190.10">
    <property type="entry name" value="Mur-like, catalytic domain"/>
    <property type="match status" value="1"/>
</dbReference>
<dbReference type="OrthoDB" id="9809356at2"/>
<dbReference type="PANTHER" id="PTHR11136:SF0">
    <property type="entry name" value="DIHYDROFOLATE SYNTHETASE-RELATED"/>
    <property type="match status" value="1"/>
</dbReference>
<dbReference type="EMBL" id="CP007141">
    <property type="protein sequence ID" value="AJC73423.1"/>
    <property type="molecule type" value="Genomic_DNA"/>
</dbReference>
<keyword evidence="10" id="KW-0479">Metal-binding</keyword>
<comment type="cofactor">
    <cofactor evidence="1">
        <name>Mg(2+)</name>
        <dbReference type="ChEBI" id="CHEBI:18420"/>
    </cofactor>
</comment>
<dbReference type="GO" id="GO:0008841">
    <property type="term" value="F:dihydrofolate synthase activity"/>
    <property type="evidence" value="ECO:0007669"/>
    <property type="project" value="UniProtKB-EC"/>
</dbReference>
<proteinExistence type="inferred from homology"/>
<evidence type="ECO:0000256" key="14">
    <source>
        <dbReference type="ARBA" id="ARBA00022909"/>
    </source>
</evidence>
<dbReference type="PANTHER" id="PTHR11136">
    <property type="entry name" value="FOLYLPOLYGLUTAMATE SYNTHASE-RELATED"/>
    <property type="match status" value="1"/>
</dbReference>
<comment type="catalytic activity">
    <reaction evidence="17">
        <text>7,8-dihydropteroate + L-glutamate + ATP = 7,8-dihydrofolate + ADP + phosphate + H(+)</text>
        <dbReference type="Rhea" id="RHEA:23584"/>
        <dbReference type="ChEBI" id="CHEBI:15378"/>
        <dbReference type="ChEBI" id="CHEBI:17839"/>
        <dbReference type="ChEBI" id="CHEBI:29985"/>
        <dbReference type="ChEBI" id="CHEBI:30616"/>
        <dbReference type="ChEBI" id="CHEBI:43474"/>
        <dbReference type="ChEBI" id="CHEBI:57451"/>
        <dbReference type="ChEBI" id="CHEBI:456216"/>
        <dbReference type="EC" id="6.3.2.12"/>
    </reaction>
</comment>
<keyword evidence="9 18" id="KW-0436">Ligase</keyword>
<evidence type="ECO:0000259" key="19">
    <source>
        <dbReference type="Pfam" id="PF02875"/>
    </source>
</evidence>
<organism evidence="21 22">
    <name type="scientific">Pseudothermotoga hypogea DSM 11164 = NBRC 106472</name>
    <dbReference type="NCBI Taxonomy" id="1123384"/>
    <lineage>
        <taxon>Bacteria</taxon>
        <taxon>Thermotogati</taxon>
        <taxon>Thermotogota</taxon>
        <taxon>Thermotogae</taxon>
        <taxon>Thermotogales</taxon>
        <taxon>Thermotogaceae</taxon>
        <taxon>Pseudothermotoga</taxon>
    </lineage>
</organism>
<gene>
    <name evidence="21" type="ORF">AJ81_03450</name>
</gene>
<dbReference type="GO" id="GO:0005524">
    <property type="term" value="F:ATP binding"/>
    <property type="evidence" value="ECO:0007669"/>
    <property type="project" value="UniProtKB-KW"/>
</dbReference>
<dbReference type="Pfam" id="PF08245">
    <property type="entry name" value="Mur_ligase_M"/>
    <property type="match status" value="1"/>
</dbReference>
<comment type="subunit">
    <text evidence="5">Monomer.</text>
</comment>
<reference evidence="21 22" key="1">
    <citation type="submission" date="2014-01" db="EMBL/GenBank/DDBJ databases">
        <title>Genome sequencing of Thermotog hypogea.</title>
        <authorList>
            <person name="Zhang X."/>
            <person name="Alvare G."/>
            <person name="Fristensky B."/>
            <person name="Chen L."/>
            <person name="Suen T."/>
            <person name="Chen Q."/>
            <person name="Ma K."/>
        </authorList>
    </citation>
    <scope>NUCLEOTIDE SEQUENCE [LARGE SCALE GENOMIC DNA]</scope>
    <source>
        <strain evidence="21 22">DSM 11164</strain>
    </source>
</reference>
<evidence type="ECO:0000259" key="20">
    <source>
        <dbReference type="Pfam" id="PF08245"/>
    </source>
</evidence>
<keyword evidence="12 18" id="KW-0067">ATP-binding</keyword>
<dbReference type="InterPro" id="IPR036565">
    <property type="entry name" value="Mur-like_cat_sf"/>
</dbReference>
<evidence type="ECO:0000256" key="15">
    <source>
        <dbReference type="ARBA" id="ARBA00030592"/>
    </source>
</evidence>
<keyword evidence="11 18" id="KW-0547">Nucleotide-binding</keyword>
<keyword evidence="13" id="KW-0460">Magnesium</keyword>
<evidence type="ECO:0000256" key="7">
    <source>
        <dbReference type="ARBA" id="ARBA00013025"/>
    </source>
</evidence>
<evidence type="ECO:0000256" key="8">
    <source>
        <dbReference type="ARBA" id="ARBA00019357"/>
    </source>
</evidence>
<dbReference type="GO" id="GO:0046872">
    <property type="term" value="F:metal ion binding"/>
    <property type="evidence" value="ECO:0007669"/>
    <property type="project" value="UniProtKB-KW"/>
</dbReference>
<keyword evidence="14" id="KW-0289">Folate biosynthesis</keyword>
<dbReference type="EC" id="6.3.2.12" evidence="6"/>
<evidence type="ECO:0000256" key="6">
    <source>
        <dbReference type="ARBA" id="ARBA00013023"/>
    </source>
</evidence>
<comment type="similarity">
    <text evidence="4 18">Belongs to the folylpolyglutamate synthase family.</text>
</comment>
<dbReference type="GO" id="GO:0046656">
    <property type="term" value="P:folic acid biosynthetic process"/>
    <property type="evidence" value="ECO:0007669"/>
    <property type="project" value="UniProtKB-KW"/>
</dbReference>
<dbReference type="NCBIfam" id="TIGR01499">
    <property type="entry name" value="folC"/>
    <property type="match status" value="1"/>
</dbReference>
<evidence type="ECO:0000256" key="16">
    <source>
        <dbReference type="ARBA" id="ARBA00047493"/>
    </source>
</evidence>
<dbReference type="InterPro" id="IPR004101">
    <property type="entry name" value="Mur_ligase_C"/>
</dbReference>
<dbReference type="STRING" id="1123384.AJ81_03450"/>
<evidence type="ECO:0000256" key="12">
    <source>
        <dbReference type="ARBA" id="ARBA00022840"/>
    </source>
</evidence>
<dbReference type="Gene3D" id="3.90.190.20">
    <property type="entry name" value="Mur ligase, C-terminal domain"/>
    <property type="match status" value="1"/>
</dbReference>
<dbReference type="GO" id="GO:0004326">
    <property type="term" value="F:tetrahydrofolylpolyglutamate synthase activity"/>
    <property type="evidence" value="ECO:0007669"/>
    <property type="project" value="UniProtKB-EC"/>
</dbReference>
<evidence type="ECO:0000256" key="2">
    <source>
        <dbReference type="ARBA" id="ARBA00004799"/>
    </source>
</evidence>
<dbReference type="KEGG" id="phy:AJ81_03450"/>
<feature type="domain" description="Mur ligase C-terminal" evidence="19">
    <location>
        <begin position="299"/>
        <end position="416"/>
    </location>
</feature>
<dbReference type="RefSeq" id="WP_031502252.1">
    <property type="nucleotide sequence ID" value="NC_022795.1"/>
</dbReference>
<comment type="pathway">
    <text evidence="2">Cofactor biosynthesis; tetrahydrofolate biosynthesis; 7,8-dihydrofolate from 2-amino-4-hydroxy-6-hydroxymethyl-7,8-dihydropteridine diphosphate and 4-aminobenzoate: step 2/2.</text>
</comment>
<evidence type="ECO:0000256" key="11">
    <source>
        <dbReference type="ARBA" id="ARBA00022741"/>
    </source>
</evidence>
<dbReference type="PROSITE" id="PS01011">
    <property type="entry name" value="FOLYLPOLYGLU_SYNT_1"/>
    <property type="match status" value="1"/>
</dbReference>
<dbReference type="EC" id="6.3.2.17" evidence="7"/>
<name>A0A0X1KQ89_9THEM</name>
<dbReference type="Proteomes" id="UP000077469">
    <property type="component" value="Chromosome"/>
</dbReference>
<feature type="domain" description="Mur ligase central" evidence="20">
    <location>
        <begin position="45"/>
        <end position="269"/>
    </location>
</feature>
<dbReference type="GO" id="GO:0005737">
    <property type="term" value="C:cytoplasm"/>
    <property type="evidence" value="ECO:0007669"/>
    <property type="project" value="TreeGrafter"/>
</dbReference>
<evidence type="ECO:0000313" key="22">
    <source>
        <dbReference type="Proteomes" id="UP000077469"/>
    </source>
</evidence>
<evidence type="ECO:0000256" key="4">
    <source>
        <dbReference type="ARBA" id="ARBA00008276"/>
    </source>
</evidence>
<evidence type="ECO:0000313" key="21">
    <source>
        <dbReference type="EMBL" id="AJC73423.1"/>
    </source>
</evidence>
<comment type="catalytic activity">
    <reaction evidence="16">
        <text>(6S)-5,6,7,8-tetrahydrofolyl-(gamma-L-Glu)(n) + L-glutamate + ATP = (6S)-5,6,7,8-tetrahydrofolyl-(gamma-L-Glu)(n+1) + ADP + phosphate + H(+)</text>
        <dbReference type="Rhea" id="RHEA:10580"/>
        <dbReference type="Rhea" id="RHEA-COMP:14738"/>
        <dbReference type="Rhea" id="RHEA-COMP:14740"/>
        <dbReference type="ChEBI" id="CHEBI:15378"/>
        <dbReference type="ChEBI" id="CHEBI:29985"/>
        <dbReference type="ChEBI" id="CHEBI:30616"/>
        <dbReference type="ChEBI" id="CHEBI:43474"/>
        <dbReference type="ChEBI" id="CHEBI:141005"/>
        <dbReference type="ChEBI" id="CHEBI:456216"/>
        <dbReference type="EC" id="6.3.2.17"/>
    </reaction>
</comment>
<evidence type="ECO:0000256" key="9">
    <source>
        <dbReference type="ARBA" id="ARBA00022598"/>
    </source>
</evidence>
<dbReference type="InterPro" id="IPR001645">
    <property type="entry name" value="Folylpolyglutamate_synth"/>
</dbReference>
<sequence>MTYLEMLEYIYKERPSGKITLGLERIIELCELLGNPQHSFRSVHVTGTNGKGSVTKLLSNLMIEHGFQTGAYYSPHLSSFKERILVNEEFVPDELYLECFKEVQKFAKQMDQKGEAHKPSFFEFTTAMAFCIFQRTKVETGAIEVGLGGRFDATNVLKSDVAVIVTVGYDHMHILGDTLEKIAFEKAGIIKDSIPTVCGETKPGPVEVIKKVCEEKRSELHLLSRDFIYENMQMKLNENRFDFKGLKNFEGLELTLNGEHQFLNASVALQTFLLFADRMGFEVKEEAVRRALKKTTHPGRFEVAGEKPRYIFDGAHNAPAAASLKRAVNTYLQGERLAGLVGILDDKDKVGVLSQIAPLFERLMITRPVSHRATNPQETYEIARSYNDNVSFEPDPVKALETLKEEGWSTIIITGSLYLVGYVRDYVLDGKLEPEWTIAG</sequence>
<dbReference type="SUPFAM" id="SSF53244">
    <property type="entry name" value="MurD-like peptide ligases, peptide-binding domain"/>
    <property type="match status" value="1"/>
</dbReference>
<dbReference type="FunFam" id="3.40.1190.10:FF:000004">
    <property type="entry name" value="Dihydrofolate synthase/folylpolyglutamate synthase"/>
    <property type="match status" value="1"/>
</dbReference>
<evidence type="ECO:0000256" key="10">
    <source>
        <dbReference type="ARBA" id="ARBA00022723"/>
    </source>
</evidence>
<keyword evidence="22" id="KW-1185">Reference proteome</keyword>
<evidence type="ECO:0000256" key="13">
    <source>
        <dbReference type="ARBA" id="ARBA00022842"/>
    </source>
</evidence>
<protein>
    <recommendedName>
        <fullName evidence="8">Dihydrofolate synthase/folylpolyglutamate synthase</fullName>
        <ecNumber evidence="6">6.3.2.12</ecNumber>
        <ecNumber evidence="7">6.3.2.17</ecNumber>
    </recommendedName>
    <alternativeName>
        <fullName evidence="15">Tetrahydrofolylpolyglutamate synthase</fullName>
    </alternativeName>
</protein>
<dbReference type="InterPro" id="IPR036615">
    <property type="entry name" value="Mur_ligase_C_dom_sf"/>
</dbReference>
<dbReference type="PATRIC" id="fig|1123384.7.peg.673"/>
<evidence type="ECO:0000256" key="18">
    <source>
        <dbReference type="PIRNR" id="PIRNR001563"/>
    </source>
</evidence>
<dbReference type="Pfam" id="PF02875">
    <property type="entry name" value="Mur_ligase_C"/>
    <property type="match status" value="1"/>
</dbReference>
<accession>A0A0X1KQ89</accession>
<evidence type="ECO:0000256" key="5">
    <source>
        <dbReference type="ARBA" id="ARBA00011245"/>
    </source>
</evidence>